<protein>
    <submittedName>
        <fullName evidence="1">Uncharacterized protein</fullName>
    </submittedName>
</protein>
<keyword evidence="2" id="KW-1185">Reference proteome</keyword>
<evidence type="ECO:0000313" key="1">
    <source>
        <dbReference type="EMBL" id="KAF7340610.1"/>
    </source>
</evidence>
<dbReference type="Proteomes" id="UP000623467">
    <property type="component" value="Unassembled WGS sequence"/>
</dbReference>
<sequence length="609" mass="69084">MDERPHPEPEFIYSSTCESGSPSHTSGMFSHSQQFTVAGGTFTNIINPATAPSLPSDFRMIPMGDIDLRHQIRVDQCTGIAYPQRPRACIRRMHSAKAIIAGRKSRVTVAVYQGNDAEEEWRQDIAKYMSMRHPNIIQICGAASSNGLHAMLFNDDLIPLLEVLDRHRGSHFSTVYIYAHCNQEFSQVHNYIDSEFQLRLYSPECTNWIRRSSGRLCTELTPANGDKLWLDWRPSESSAMPGTYSWSAGAETITTFIDLLTLEQYYHICDRNLIQHRCITISASTMVNIGAVIRCFNDVLEDSVEIAFLPSAGNLGDWTIFEENTGEVMPNGWTRFQAHDVINSTLYLSCSLLSNRNTWLSQANHIFDRLQIVSNFEDYGLTFCRRVVVDFIRFDLDILQTTGNLPEGFLFLCPQEDFRTGPSSFSWPPCVGYWSLSPSGVDCLKSEDATRLGFPSFRLTTTADGWYWDSSVYEGLCQFHKAKGFDPYSQDVPRHLGYSLYQLSSERDARWAYNSDGEEFDADIDSDCNSACAEDYESEYLPALACDDSDLEHREESNCANHDASEPTVEEDMIAEEMPVLSPTFRVLNSIQFMLILFLALSEVHDHVW</sequence>
<dbReference type="OrthoDB" id="3063557at2759"/>
<dbReference type="AlphaFoldDB" id="A0A8H6XHS7"/>
<reference evidence="1" key="1">
    <citation type="submission" date="2020-05" db="EMBL/GenBank/DDBJ databases">
        <title>Mycena genomes resolve the evolution of fungal bioluminescence.</title>
        <authorList>
            <person name="Tsai I.J."/>
        </authorList>
    </citation>
    <scope>NUCLEOTIDE SEQUENCE</scope>
    <source>
        <strain evidence="1">160909Yilan</strain>
    </source>
</reference>
<evidence type="ECO:0000313" key="2">
    <source>
        <dbReference type="Proteomes" id="UP000623467"/>
    </source>
</evidence>
<organism evidence="1 2">
    <name type="scientific">Mycena sanguinolenta</name>
    <dbReference type="NCBI Taxonomy" id="230812"/>
    <lineage>
        <taxon>Eukaryota</taxon>
        <taxon>Fungi</taxon>
        <taxon>Dikarya</taxon>
        <taxon>Basidiomycota</taxon>
        <taxon>Agaricomycotina</taxon>
        <taxon>Agaricomycetes</taxon>
        <taxon>Agaricomycetidae</taxon>
        <taxon>Agaricales</taxon>
        <taxon>Marasmiineae</taxon>
        <taxon>Mycenaceae</taxon>
        <taxon>Mycena</taxon>
    </lineage>
</organism>
<dbReference type="EMBL" id="JACAZH010000030">
    <property type="protein sequence ID" value="KAF7340610.1"/>
    <property type="molecule type" value="Genomic_DNA"/>
</dbReference>
<comment type="caution">
    <text evidence="1">The sequence shown here is derived from an EMBL/GenBank/DDBJ whole genome shotgun (WGS) entry which is preliminary data.</text>
</comment>
<proteinExistence type="predicted"/>
<name>A0A8H6XHS7_9AGAR</name>
<gene>
    <name evidence="1" type="ORF">MSAN_02132600</name>
</gene>
<accession>A0A8H6XHS7</accession>